<feature type="compositionally biased region" description="Low complexity" evidence="2">
    <location>
        <begin position="11"/>
        <end position="21"/>
    </location>
</feature>
<evidence type="ECO:0000256" key="1">
    <source>
        <dbReference type="SAM" id="Coils"/>
    </source>
</evidence>
<feature type="compositionally biased region" description="Basic and acidic residues" evidence="2">
    <location>
        <begin position="115"/>
        <end position="125"/>
    </location>
</feature>
<dbReference type="AlphaFoldDB" id="A0AAF1AJ13"/>
<evidence type="ECO:0000313" key="4">
    <source>
        <dbReference type="Proteomes" id="UP000077755"/>
    </source>
</evidence>
<keyword evidence="4" id="KW-1185">Reference proteome</keyword>
<proteinExistence type="predicted"/>
<reference evidence="3" key="1">
    <citation type="journal article" date="2016" name="Nat. Genet.">
        <title>A high-quality carrot genome assembly provides new insights into carotenoid accumulation and asterid genome evolution.</title>
        <authorList>
            <person name="Iorizzo M."/>
            <person name="Ellison S."/>
            <person name="Senalik D."/>
            <person name="Zeng P."/>
            <person name="Satapoomin P."/>
            <person name="Huang J."/>
            <person name="Bowman M."/>
            <person name="Iovene M."/>
            <person name="Sanseverino W."/>
            <person name="Cavagnaro P."/>
            <person name="Yildiz M."/>
            <person name="Macko-Podgorni A."/>
            <person name="Moranska E."/>
            <person name="Grzebelus E."/>
            <person name="Grzebelus D."/>
            <person name="Ashrafi H."/>
            <person name="Zheng Z."/>
            <person name="Cheng S."/>
            <person name="Spooner D."/>
            <person name="Van Deynze A."/>
            <person name="Simon P."/>
        </authorList>
    </citation>
    <scope>NUCLEOTIDE SEQUENCE</scope>
    <source>
        <tissue evidence="3">Leaf</tissue>
    </source>
</reference>
<dbReference type="PANTHER" id="PTHR31762">
    <property type="entry name" value="FAS-BINDING FACTOR-LIKE PROTEIN"/>
    <property type="match status" value="1"/>
</dbReference>
<sequence length="642" mass="71582">MTSPMQRHARSASAAVGSASGKKLLHSKAAAQRLANVMAAVDDSDEEDDFVLESAPSIGIGGRGRAARPSSPMAMVTPSRTHTADPQARPSGTWASLPGKKDDLQSLKKNSLAANREHQSFDFAERPSSLAGIRASQRVKDAEEQPPSSHVSVGSRASQKFSADQRQSSVGSRTPKSLNYFEKQASPMANSRIQSSNAEQPHSTRSSFSSRTSQSPRSGDQVHAPLARSGSGIRSPRSVSSLDQHLSAVRPSLRVKAVQMVPHIVPLKLRPSISGIPGESPRREKKLSIDLGSMKLRDPGNQNSASDLQDEVDILQEENEHLLEKLRRAESRFRDSDMRTRALEKQVSCLGEGVSMEKLLLSRKQADLHEREAALKAVEQTFGGKGEEIVLLRMESESAREEATSVMKQLENATKELTSLQIMTKRMILSPEEMEEVVMKRCWLAQQWSLCVRHGVHSDIASARYDYWSSFARRPSEVVLAAGERAKVENFSGKINLHKKGNIEDMLMVERGLRELTLLKVESALVVAMAHKRRQRSSKSGVTDKLKLPIDCQYSTETFDLSKEESDDVRFKQAWLLYFWRRVKNHGLEPEIAEERVKFWISQSTQQATSQEAVNVERGFSELRKLDIEAKLWKESRKIVED</sequence>
<feature type="compositionally biased region" description="Polar residues" evidence="2">
    <location>
        <begin position="187"/>
        <end position="201"/>
    </location>
</feature>
<name>A0AAF1AJ13_DAUCS</name>
<protein>
    <recommendedName>
        <fullName evidence="5">Coiled-coil domain-containing protein SCD2</fullName>
    </recommendedName>
</protein>
<dbReference type="GO" id="GO:0000911">
    <property type="term" value="P:cytokinesis by cell plate formation"/>
    <property type="evidence" value="ECO:0007669"/>
    <property type="project" value="InterPro"/>
</dbReference>
<dbReference type="Proteomes" id="UP000077755">
    <property type="component" value="Chromosome 1"/>
</dbReference>
<organism evidence="3 4">
    <name type="scientific">Daucus carota subsp. sativus</name>
    <name type="common">Carrot</name>
    <dbReference type="NCBI Taxonomy" id="79200"/>
    <lineage>
        <taxon>Eukaryota</taxon>
        <taxon>Viridiplantae</taxon>
        <taxon>Streptophyta</taxon>
        <taxon>Embryophyta</taxon>
        <taxon>Tracheophyta</taxon>
        <taxon>Spermatophyta</taxon>
        <taxon>Magnoliopsida</taxon>
        <taxon>eudicotyledons</taxon>
        <taxon>Gunneridae</taxon>
        <taxon>Pentapetalae</taxon>
        <taxon>asterids</taxon>
        <taxon>campanulids</taxon>
        <taxon>Apiales</taxon>
        <taxon>Apiaceae</taxon>
        <taxon>Apioideae</taxon>
        <taxon>Scandiceae</taxon>
        <taxon>Daucinae</taxon>
        <taxon>Daucus</taxon>
        <taxon>Daucus sect. Daucus</taxon>
    </lineage>
</organism>
<gene>
    <name evidence="3" type="ORF">DCAR_0103496</name>
</gene>
<evidence type="ECO:0000256" key="2">
    <source>
        <dbReference type="SAM" id="MobiDB-lite"/>
    </source>
</evidence>
<dbReference type="InterPro" id="IPR040321">
    <property type="entry name" value="SCD2-like"/>
</dbReference>
<feature type="compositionally biased region" description="Polar residues" evidence="2">
    <location>
        <begin position="146"/>
        <end position="177"/>
    </location>
</feature>
<feature type="region of interest" description="Disordered" evidence="2">
    <location>
        <begin position="52"/>
        <end position="243"/>
    </location>
</feature>
<accession>A0AAF1AJ13</accession>
<evidence type="ECO:0008006" key="5">
    <source>
        <dbReference type="Google" id="ProtNLM"/>
    </source>
</evidence>
<feature type="coiled-coil region" evidence="1">
    <location>
        <begin position="393"/>
        <end position="420"/>
    </location>
</feature>
<keyword evidence="1" id="KW-0175">Coiled coil</keyword>
<reference evidence="3" key="2">
    <citation type="submission" date="2022-03" db="EMBL/GenBank/DDBJ databases">
        <title>Draft title - Genomic analysis of global carrot germplasm unveils the trajectory of domestication and the origin of high carotenoid orange carrot.</title>
        <authorList>
            <person name="Iorizzo M."/>
            <person name="Ellison S."/>
            <person name="Senalik D."/>
            <person name="Macko-Podgorni A."/>
            <person name="Grzebelus D."/>
            <person name="Bostan H."/>
            <person name="Rolling W."/>
            <person name="Curaba J."/>
            <person name="Simon P."/>
        </authorList>
    </citation>
    <scope>NUCLEOTIDE SEQUENCE</scope>
    <source>
        <tissue evidence="3">Leaf</tissue>
    </source>
</reference>
<evidence type="ECO:0000313" key="3">
    <source>
        <dbReference type="EMBL" id="WOG84313.1"/>
    </source>
</evidence>
<feature type="coiled-coil region" evidence="1">
    <location>
        <begin position="305"/>
        <end position="332"/>
    </location>
</feature>
<feature type="region of interest" description="Disordered" evidence="2">
    <location>
        <begin position="1"/>
        <end position="23"/>
    </location>
</feature>
<feature type="compositionally biased region" description="Low complexity" evidence="2">
    <location>
        <begin position="203"/>
        <end position="218"/>
    </location>
</feature>
<dbReference type="EMBL" id="CP093343">
    <property type="protein sequence ID" value="WOG84313.1"/>
    <property type="molecule type" value="Genomic_DNA"/>
</dbReference>
<dbReference type="PANTHER" id="PTHR31762:SF10">
    <property type="entry name" value="FAS-BINDING FACTOR-LIKE PROTEIN"/>
    <property type="match status" value="1"/>
</dbReference>